<sequence length="88" mass="9473">MNGSYWTPPSRLVTACWAPSGHPLEDGSVLQGSGVGSRAADEEIARTVLFVQLPIAFVACAWQSATMPHLCWASLVPSCCVLIFYFQA</sequence>
<dbReference type="Proteomes" id="UP000000768">
    <property type="component" value="Chromosome 5"/>
</dbReference>
<reference evidence="1 2" key="1">
    <citation type="journal article" date="2009" name="Nature">
        <title>The Sorghum bicolor genome and the diversification of grasses.</title>
        <authorList>
            <person name="Paterson A.H."/>
            <person name="Bowers J.E."/>
            <person name="Bruggmann R."/>
            <person name="Dubchak I."/>
            <person name="Grimwood J."/>
            <person name="Gundlach H."/>
            <person name="Haberer G."/>
            <person name="Hellsten U."/>
            <person name="Mitros T."/>
            <person name="Poliakov A."/>
            <person name="Schmutz J."/>
            <person name="Spannagl M."/>
            <person name="Tang H."/>
            <person name="Wang X."/>
            <person name="Wicker T."/>
            <person name="Bharti A.K."/>
            <person name="Chapman J."/>
            <person name="Feltus F.A."/>
            <person name="Gowik U."/>
            <person name="Grigoriev I.V."/>
            <person name="Lyons E."/>
            <person name="Maher C.A."/>
            <person name="Martis M."/>
            <person name="Narechania A."/>
            <person name="Otillar R.P."/>
            <person name="Penning B.W."/>
            <person name="Salamov A.A."/>
            <person name="Wang Y."/>
            <person name="Zhang L."/>
            <person name="Carpita N.C."/>
            <person name="Freeling M."/>
            <person name="Gingle A.R."/>
            <person name="Hash C.T."/>
            <person name="Keller B."/>
            <person name="Klein P."/>
            <person name="Kresovich S."/>
            <person name="McCann M.C."/>
            <person name="Ming R."/>
            <person name="Peterson D.G."/>
            <person name="Mehboob-ur-Rahman"/>
            <person name="Ware D."/>
            <person name="Westhoff P."/>
            <person name="Mayer K.F."/>
            <person name="Messing J."/>
            <person name="Rokhsar D.S."/>
        </authorList>
    </citation>
    <scope>NUCLEOTIDE SEQUENCE [LARGE SCALE GENOMIC DNA]</scope>
    <source>
        <strain evidence="2">cv. BTx623</strain>
    </source>
</reference>
<evidence type="ECO:0000313" key="1">
    <source>
        <dbReference type="EMBL" id="KXG28825.1"/>
    </source>
</evidence>
<dbReference type="EMBL" id="CM000764">
    <property type="protein sequence ID" value="KXG28825.1"/>
    <property type="molecule type" value="Genomic_DNA"/>
</dbReference>
<reference evidence="2" key="2">
    <citation type="journal article" date="2018" name="Plant J.">
        <title>The Sorghum bicolor reference genome: improved assembly, gene annotations, a transcriptome atlas, and signatures of genome organization.</title>
        <authorList>
            <person name="McCormick R.F."/>
            <person name="Truong S.K."/>
            <person name="Sreedasyam A."/>
            <person name="Jenkins J."/>
            <person name="Shu S."/>
            <person name="Sims D."/>
            <person name="Kennedy M."/>
            <person name="Amirebrahimi M."/>
            <person name="Weers B.D."/>
            <person name="McKinley B."/>
            <person name="Mattison A."/>
            <person name="Morishige D.T."/>
            <person name="Grimwood J."/>
            <person name="Schmutz J."/>
            <person name="Mullet J.E."/>
        </authorList>
    </citation>
    <scope>NUCLEOTIDE SEQUENCE [LARGE SCALE GENOMIC DNA]</scope>
    <source>
        <strain evidence="2">cv. BTx623</strain>
    </source>
</reference>
<protein>
    <submittedName>
        <fullName evidence="1">Uncharacterized protein</fullName>
    </submittedName>
</protein>
<keyword evidence="2" id="KW-1185">Reference proteome</keyword>
<name>A0A1B6PT28_SORBI</name>
<dbReference type="Gramene" id="KXG28825">
    <property type="protein sequence ID" value="KXG28825"/>
    <property type="gene ID" value="SORBI_3005G172000"/>
</dbReference>
<accession>A0A1B6PT28</accession>
<proteinExistence type="predicted"/>
<organism evidence="1 2">
    <name type="scientific">Sorghum bicolor</name>
    <name type="common">Sorghum</name>
    <name type="synonym">Sorghum vulgare</name>
    <dbReference type="NCBI Taxonomy" id="4558"/>
    <lineage>
        <taxon>Eukaryota</taxon>
        <taxon>Viridiplantae</taxon>
        <taxon>Streptophyta</taxon>
        <taxon>Embryophyta</taxon>
        <taxon>Tracheophyta</taxon>
        <taxon>Spermatophyta</taxon>
        <taxon>Magnoliopsida</taxon>
        <taxon>Liliopsida</taxon>
        <taxon>Poales</taxon>
        <taxon>Poaceae</taxon>
        <taxon>PACMAD clade</taxon>
        <taxon>Panicoideae</taxon>
        <taxon>Andropogonodae</taxon>
        <taxon>Andropogoneae</taxon>
        <taxon>Sorghinae</taxon>
        <taxon>Sorghum</taxon>
    </lineage>
</organism>
<evidence type="ECO:0000313" key="2">
    <source>
        <dbReference type="Proteomes" id="UP000000768"/>
    </source>
</evidence>
<dbReference type="AlphaFoldDB" id="A0A1B6PT28"/>
<dbReference type="InParanoid" id="A0A1B6PT28"/>
<gene>
    <name evidence="1" type="ORF">SORBI_3005G172000</name>
</gene>